<feature type="compositionally biased region" description="Basic residues" evidence="1">
    <location>
        <begin position="200"/>
        <end position="212"/>
    </location>
</feature>
<protein>
    <submittedName>
        <fullName evidence="2">Uncharacterized protein</fullName>
    </submittedName>
</protein>
<reference evidence="3" key="1">
    <citation type="submission" date="2013-09" db="EMBL/GenBank/DDBJ databases">
        <title>Corchorus olitorius genome sequencing.</title>
        <authorList>
            <person name="Alam M."/>
            <person name="Haque M.S."/>
            <person name="Islam M.S."/>
            <person name="Emdad E.M."/>
            <person name="Islam M.M."/>
            <person name="Ahmed B."/>
            <person name="Halim A."/>
            <person name="Hossen Q.M.M."/>
            <person name="Hossain M.Z."/>
            <person name="Ahmed R."/>
            <person name="Khan M.M."/>
            <person name="Islam R."/>
            <person name="Rashid M.M."/>
            <person name="Khan S.A."/>
            <person name="Rahman M.S."/>
            <person name="Alam M."/>
            <person name="Yahiya A.S."/>
            <person name="Khan M.S."/>
            <person name="Azam M.S."/>
            <person name="Haque T."/>
            <person name="Lashkar M.Z.H."/>
            <person name="Akhand A.I."/>
            <person name="Morshed G."/>
            <person name="Roy S."/>
            <person name="Uddin K.S."/>
            <person name="Rabeya T."/>
            <person name="Hossain A.S."/>
            <person name="Chowdhury A."/>
            <person name="Snigdha A.R."/>
            <person name="Mortoza M.S."/>
            <person name="Matin S.A."/>
            <person name="Hoque S.M.E."/>
            <person name="Islam M.K."/>
            <person name="Roy D.K."/>
            <person name="Haider R."/>
            <person name="Moosa M.M."/>
            <person name="Elias S.M."/>
            <person name="Hasan A.M."/>
            <person name="Jahan S."/>
            <person name="Shafiuddin M."/>
            <person name="Mahmood N."/>
            <person name="Shommy N.S."/>
        </authorList>
    </citation>
    <scope>NUCLEOTIDE SEQUENCE [LARGE SCALE GENOMIC DNA]</scope>
    <source>
        <strain evidence="3">cv. O-4</strain>
    </source>
</reference>
<evidence type="ECO:0000313" key="3">
    <source>
        <dbReference type="Proteomes" id="UP000187203"/>
    </source>
</evidence>
<dbReference type="Proteomes" id="UP000187203">
    <property type="component" value="Unassembled WGS sequence"/>
</dbReference>
<dbReference type="EMBL" id="AWUE01003022">
    <property type="protein sequence ID" value="OMP13865.1"/>
    <property type="molecule type" value="Genomic_DNA"/>
</dbReference>
<accession>A0A1R3L3E2</accession>
<organism evidence="2 3">
    <name type="scientific">Corchorus olitorius</name>
    <dbReference type="NCBI Taxonomy" id="93759"/>
    <lineage>
        <taxon>Eukaryota</taxon>
        <taxon>Viridiplantae</taxon>
        <taxon>Streptophyta</taxon>
        <taxon>Embryophyta</taxon>
        <taxon>Tracheophyta</taxon>
        <taxon>Spermatophyta</taxon>
        <taxon>Magnoliopsida</taxon>
        <taxon>eudicotyledons</taxon>
        <taxon>Gunneridae</taxon>
        <taxon>Pentapetalae</taxon>
        <taxon>rosids</taxon>
        <taxon>malvids</taxon>
        <taxon>Malvales</taxon>
        <taxon>Malvaceae</taxon>
        <taxon>Grewioideae</taxon>
        <taxon>Apeibeae</taxon>
        <taxon>Corchorus</taxon>
    </lineage>
</organism>
<evidence type="ECO:0000256" key="1">
    <source>
        <dbReference type="SAM" id="MobiDB-lite"/>
    </source>
</evidence>
<keyword evidence="3" id="KW-1185">Reference proteome</keyword>
<comment type="caution">
    <text evidence="2">The sequence shown here is derived from an EMBL/GenBank/DDBJ whole genome shotgun (WGS) entry which is preliminary data.</text>
</comment>
<evidence type="ECO:0000313" key="2">
    <source>
        <dbReference type="EMBL" id="OMP13865.1"/>
    </source>
</evidence>
<feature type="region of interest" description="Disordered" evidence="1">
    <location>
        <begin position="193"/>
        <end position="213"/>
    </location>
</feature>
<sequence length="418" mass="46226">TALGRVRCGFCLHGGALAVHEVAQRINAAQTQDGIAHGGFDQHSQVAAGGHLDLHHVDRQPQHIEVLRIERQAFELAIVAAHELHDQLDLHLPAHRGFTEDRLDVEQAQAAHFQQVLQQRRAAPLNEVRTQPHEVDCVVGNEAVAARDQFQAQLALAQTRIAHDQHAHAKDVEKHPVHRHARCRDARQIQAQVIDDGSRGNRRREQRRRRTRAAQLQVRGRIHTIGHDQEGRLQQDQLAHLSLAVFFRQALVVGDLGLAEHLDAIWMDEVQVPDEVRRGGRFLGEVHVERAVRALQAGDPRQLQIGCVVVKDRLGDDAGQFHSRARWCRRGIARSQSVALAPDCAAIRAASRSVAGESPRATAGWRGLRACHGRTAAGRFQTGFPNAAGWPVQAPAGRSVARPVCRRVIQRAPVRTGA</sequence>
<proteinExistence type="predicted"/>
<name>A0A1R3L3E2_9ROSI</name>
<feature type="non-terminal residue" evidence="2">
    <location>
        <position position="1"/>
    </location>
</feature>
<dbReference type="AlphaFoldDB" id="A0A1R3L3E2"/>
<gene>
    <name evidence="2" type="ORF">COLO4_00780</name>
</gene>